<dbReference type="InterPro" id="IPR002347">
    <property type="entry name" value="SDR_fam"/>
</dbReference>
<reference evidence="3 4" key="1">
    <citation type="submission" date="2017-03" db="EMBL/GenBank/DDBJ databases">
        <title>Sulfur activation and transportation mechanism of thermophilic Archaea Acidianus manzaensis YN-25.</title>
        <authorList>
            <person name="Ma Y."/>
            <person name="Yang Y."/>
            <person name="Xia J."/>
        </authorList>
    </citation>
    <scope>NUCLEOTIDE SEQUENCE [LARGE SCALE GENOMIC DNA]</scope>
    <source>
        <strain evidence="3 4">YN-25</strain>
    </source>
</reference>
<sequence length="239" mass="26563">MRLKDKKVLIVGVSEGLGYALAYFLLKEGAEVIISARNSEKLERIKKNLEKFGKINYISEEIKDIDSASKLIKNAYTIFGGKIDGLYILIGGYIEDDIYNLKGLDEMINNHIKYPLYVISSALNYLNQGSTIVLISALRGIDKALPNQLSYSIAKAGIAKATEVIASELLDKGIRVVSIAPSWIYGNFEPERNWKSERKLGDVKAPPEDFARILVWLISDEAEWINGVVIPVDGGARLK</sequence>
<keyword evidence="2" id="KW-0560">Oxidoreductase</keyword>
<organism evidence="3 4">
    <name type="scientific">Acidianus manzaensis</name>
    <dbReference type="NCBI Taxonomy" id="282676"/>
    <lineage>
        <taxon>Archaea</taxon>
        <taxon>Thermoproteota</taxon>
        <taxon>Thermoprotei</taxon>
        <taxon>Sulfolobales</taxon>
        <taxon>Sulfolobaceae</taxon>
        <taxon>Acidianus</taxon>
    </lineage>
</organism>
<proteinExistence type="inferred from homology"/>
<evidence type="ECO:0000256" key="2">
    <source>
        <dbReference type="ARBA" id="ARBA00023002"/>
    </source>
</evidence>
<evidence type="ECO:0000313" key="3">
    <source>
        <dbReference type="EMBL" id="ARM74961.1"/>
    </source>
</evidence>
<dbReference type="Pfam" id="PF13561">
    <property type="entry name" value="adh_short_C2"/>
    <property type="match status" value="1"/>
</dbReference>
<accession>A0A1W6JXD5</accession>
<dbReference type="InterPro" id="IPR036291">
    <property type="entry name" value="NAD(P)-bd_dom_sf"/>
</dbReference>
<evidence type="ECO:0000256" key="1">
    <source>
        <dbReference type="ARBA" id="ARBA00006484"/>
    </source>
</evidence>
<dbReference type="SUPFAM" id="SSF51735">
    <property type="entry name" value="NAD(P)-binding Rossmann-fold domains"/>
    <property type="match status" value="1"/>
</dbReference>
<evidence type="ECO:0000313" key="4">
    <source>
        <dbReference type="Proteomes" id="UP000193404"/>
    </source>
</evidence>
<name>A0A1W6JXD5_9CREN</name>
<dbReference type="STRING" id="282676.B6F84_02230"/>
<dbReference type="OrthoDB" id="24596at2157"/>
<dbReference type="AlphaFoldDB" id="A0A1W6JXD5"/>
<dbReference type="Gene3D" id="3.40.50.720">
    <property type="entry name" value="NAD(P)-binding Rossmann-like Domain"/>
    <property type="match status" value="1"/>
</dbReference>
<dbReference type="KEGG" id="aman:B6F84_02230"/>
<dbReference type="InterPro" id="IPR051122">
    <property type="entry name" value="SDR_DHRS6-like"/>
</dbReference>
<dbReference type="CDD" id="cd05233">
    <property type="entry name" value="SDR_c"/>
    <property type="match status" value="1"/>
</dbReference>
<protein>
    <submittedName>
        <fullName evidence="3">3-oxoacyl-ACP reductase</fullName>
    </submittedName>
</protein>
<dbReference type="Proteomes" id="UP000193404">
    <property type="component" value="Chromosome"/>
</dbReference>
<dbReference type="RefSeq" id="WP_148690716.1">
    <property type="nucleotide sequence ID" value="NZ_CP020477.1"/>
</dbReference>
<gene>
    <name evidence="3" type="primary">fabG</name>
    <name evidence="3" type="ORF">B6F84_02230</name>
</gene>
<dbReference type="PANTHER" id="PTHR43477">
    <property type="entry name" value="DIHYDROANTICAPSIN 7-DEHYDROGENASE"/>
    <property type="match status" value="1"/>
</dbReference>
<dbReference type="PANTHER" id="PTHR43477:SF1">
    <property type="entry name" value="DIHYDROANTICAPSIN 7-DEHYDROGENASE"/>
    <property type="match status" value="1"/>
</dbReference>
<dbReference type="GO" id="GO:0016491">
    <property type="term" value="F:oxidoreductase activity"/>
    <property type="evidence" value="ECO:0007669"/>
    <property type="project" value="UniProtKB-KW"/>
</dbReference>
<dbReference type="GeneID" id="41589699"/>
<dbReference type="EMBL" id="CP020477">
    <property type="protein sequence ID" value="ARM74961.1"/>
    <property type="molecule type" value="Genomic_DNA"/>
</dbReference>
<keyword evidence="4" id="KW-1185">Reference proteome</keyword>
<comment type="similarity">
    <text evidence="1">Belongs to the short-chain dehydrogenases/reductases (SDR) family.</text>
</comment>
<dbReference type="NCBIfam" id="NF004453">
    <property type="entry name" value="PRK05786.1"/>
    <property type="match status" value="1"/>
</dbReference>
<dbReference type="PRINTS" id="PR00081">
    <property type="entry name" value="GDHRDH"/>
</dbReference>